<evidence type="ECO:0008006" key="3">
    <source>
        <dbReference type="Google" id="ProtNLM"/>
    </source>
</evidence>
<keyword evidence="1" id="KW-0812">Transmembrane</keyword>
<protein>
    <recommendedName>
        <fullName evidence="3">DUF1573 domain-containing protein</fullName>
    </recommendedName>
</protein>
<feature type="transmembrane region" description="Helical" evidence="1">
    <location>
        <begin position="6"/>
        <end position="24"/>
    </location>
</feature>
<reference evidence="2" key="1">
    <citation type="submission" date="2019-11" db="EMBL/GenBank/DDBJ databases">
        <authorList>
            <person name="Feng L."/>
        </authorList>
    </citation>
    <scope>NUCLEOTIDE SEQUENCE</scope>
    <source>
        <strain evidence="2">PclaraLFYP37</strain>
    </source>
</reference>
<dbReference type="InterPro" id="IPR011467">
    <property type="entry name" value="DUF1573"/>
</dbReference>
<evidence type="ECO:0000256" key="1">
    <source>
        <dbReference type="SAM" id="Phobius"/>
    </source>
</evidence>
<gene>
    <name evidence="2" type="ORF">PCLFYP37_02561</name>
</gene>
<dbReference type="InterPro" id="IPR013783">
    <property type="entry name" value="Ig-like_fold"/>
</dbReference>
<dbReference type="PROSITE" id="PS51257">
    <property type="entry name" value="PROKAR_LIPOPROTEIN"/>
    <property type="match status" value="1"/>
</dbReference>
<keyword evidence="1" id="KW-1133">Transmembrane helix</keyword>
<dbReference type="RefSeq" id="WP_288608464.1">
    <property type="nucleotide sequence ID" value="NZ_CACRUT010000015.1"/>
</dbReference>
<accession>A0A6N3E1Y8</accession>
<keyword evidence="1" id="KW-0472">Membrane</keyword>
<proteinExistence type="predicted"/>
<organism evidence="2">
    <name type="scientific">Paraprevotella clara</name>
    <dbReference type="NCBI Taxonomy" id="454154"/>
    <lineage>
        <taxon>Bacteria</taxon>
        <taxon>Pseudomonadati</taxon>
        <taxon>Bacteroidota</taxon>
        <taxon>Bacteroidia</taxon>
        <taxon>Bacteroidales</taxon>
        <taxon>Prevotellaceae</taxon>
        <taxon>Paraprevotella</taxon>
    </lineage>
</organism>
<dbReference type="Gene3D" id="2.60.40.10">
    <property type="entry name" value="Immunoglobulins"/>
    <property type="match status" value="1"/>
</dbReference>
<evidence type="ECO:0000313" key="2">
    <source>
        <dbReference type="EMBL" id="VYU33934.1"/>
    </source>
</evidence>
<sequence length="147" mass="16685">MKRQNSIWIWLALIGCVWGFYFFWKQNSHQKSLRTPQDTPKEQPLTELKIKEKVIKLKSVKAGEIATANYILYNIGKNPLVIDYVNPDCNCTSCEISDSITAPGDSMQITLKFNSEGKAGTNFLNTVIKVNTPTELYKLGFVIHVNE</sequence>
<name>A0A6N3E1Y8_9BACT</name>
<dbReference type="Pfam" id="PF07610">
    <property type="entry name" value="DUF1573"/>
    <property type="match status" value="1"/>
</dbReference>
<dbReference type="AlphaFoldDB" id="A0A6N3E1Y8"/>
<dbReference type="EMBL" id="CACRUT010000015">
    <property type="protein sequence ID" value="VYU33934.1"/>
    <property type="molecule type" value="Genomic_DNA"/>
</dbReference>